<proteinExistence type="predicted"/>
<dbReference type="OrthoDB" id="10586816at2759"/>
<sequence>MRAEVLLVALMAMASGATAKTEKLGEFVPQSCLKALAHCNKYFVATVTPPPTTITVTCTGRRGRPSLGPPVAKTLEPRGPEQKKQKPFRFHTACGGYRPFSQACALIGVTASTVTCSSTPTITITVGPANITQKSTRVTTVTKIATPTGFVLRVANIPNAPYIRATSMADGRPCFTITNKHYKATVFNLLEGGILTSKFGKLGTTQGVKGSFIGYNQPGKTALTCTINKESWFTCQSKIHREFGTYVNKDGIPYIFMGVPKVNWKDFNGQKLALAAIPVY</sequence>
<reference evidence="3 4" key="1">
    <citation type="submission" date="2013-05" db="EMBL/GenBank/DDBJ databases">
        <title>Drechslerella stenobrocha genome reveals carnivorous origination and mechanical trapping mechanism of predatory fungi.</title>
        <authorList>
            <person name="Liu X."/>
            <person name="Zhang W."/>
            <person name="Liu K."/>
        </authorList>
    </citation>
    <scope>NUCLEOTIDE SEQUENCE [LARGE SCALE GENOMIC DNA]</scope>
    <source>
        <strain evidence="3 4">248</strain>
    </source>
</reference>
<evidence type="ECO:0000256" key="2">
    <source>
        <dbReference type="SAM" id="SignalP"/>
    </source>
</evidence>
<gene>
    <name evidence="3" type="ORF">DRE_00714</name>
</gene>
<feature type="compositionally biased region" description="Basic and acidic residues" evidence="1">
    <location>
        <begin position="75"/>
        <end position="84"/>
    </location>
</feature>
<organism evidence="3 4">
    <name type="scientific">Drechslerella stenobrocha 248</name>
    <dbReference type="NCBI Taxonomy" id="1043628"/>
    <lineage>
        <taxon>Eukaryota</taxon>
        <taxon>Fungi</taxon>
        <taxon>Dikarya</taxon>
        <taxon>Ascomycota</taxon>
        <taxon>Pezizomycotina</taxon>
        <taxon>Orbiliomycetes</taxon>
        <taxon>Orbiliales</taxon>
        <taxon>Orbiliaceae</taxon>
        <taxon>Drechslerella</taxon>
    </lineage>
</organism>
<keyword evidence="2" id="KW-0732">Signal</keyword>
<accession>W7I8G5</accession>
<feature type="region of interest" description="Disordered" evidence="1">
    <location>
        <begin position="62"/>
        <end position="84"/>
    </location>
</feature>
<feature type="chain" id="PRO_5004893754" evidence="2">
    <location>
        <begin position="20"/>
        <end position="280"/>
    </location>
</feature>
<feature type="signal peptide" evidence="2">
    <location>
        <begin position="1"/>
        <end position="19"/>
    </location>
</feature>
<evidence type="ECO:0000256" key="1">
    <source>
        <dbReference type="SAM" id="MobiDB-lite"/>
    </source>
</evidence>
<dbReference type="Proteomes" id="UP000024837">
    <property type="component" value="Unassembled WGS sequence"/>
</dbReference>
<name>W7I8G5_9PEZI</name>
<evidence type="ECO:0000313" key="4">
    <source>
        <dbReference type="Proteomes" id="UP000024837"/>
    </source>
</evidence>
<keyword evidence="4" id="KW-1185">Reference proteome</keyword>
<evidence type="ECO:0000313" key="3">
    <source>
        <dbReference type="EMBL" id="EWC45315.1"/>
    </source>
</evidence>
<dbReference type="HOGENOM" id="CLU_994065_0_0_1"/>
<dbReference type="EMBL" id="KI966427">
    <property type="protein sequence ID" value="EWC45315.1"/>
    <property type="molecule type" value="Genomic_DNA"/>
</dbReference>
<dbReference type="AlphaFoldDB" id="W7I8G5"/>
<protein>
    <submittedName>
        <fullName evidence="3">Uncharacterized protein</fullName>
    </submittedName>
</protein>